<dbReference type="NCBIfam" id="NF047593">
    <property type="entry name" value="IS66_ISAeme5_TnpA"/>
    <property type="match status" value="1"/>
</dbReference>
<protein>
    <recommendedName>
        <fullName evidence="3">Transposase</fullName>
    </recommendedName>
</protein>
<dbReference type="EMBL" id="JACBAZ010000002">
    <property type="protein sequence ID" value="NWK55249.1"/>
    <property type="molecule type" value="Genomic_DNA"/>
</dbReference>
<accession>A0A851GDK4</accession>
<sequence length="53" mass="6355">MNKQKRHKPEKISLLLRECDASDMSQESFCQQKQISVATRHRWRKKYGMMSTV</sequence>
<proteinExistence type="predicted"/>
<evidence type="ECO:0000313" key="2">
    <source>
        <dbReference type="Proteomes" id="UP000557872"/>
    </source>
</evidence>
<gene>
    <name evidence="1" type="ORF">HW115_06480</name>
</gene>
<keyword evidence="2" id="KW-1185">Reference proteome</keyword>
<name>A0A851GDK4_9BACT</name>
<evidence type="ECO:0008006" key="3">
    <source>
        <dbReference type="Google" id="ProtNLM"/>
    </source>
</evidence>
<evidence type="ECO:0000313" key="1">
    <source>
        <dbReference type="EMBL" id="NWK55249.1"/>
    </source>
</evidence>
<dbReference type="Proteomes" id="UP000557872">
    <property type="component" value="Unassembled WGS sequence"/>
</dbReference>
<dbReference type="RefSeq" id="WP_178931776.1">
    <property type="nucleotide sequence ID" value="NZ_JACBAZ010000002.1"/>
</dbReference>
<comment type="caution">
    <text evidence="1">The sequence shown here is derived from an EMBL/GenBank/DDBJ whole genome shotgun (WGS) entry which is preliminary data.</text>
</comment>
<dbReference type="AlphaFoldDB" id="A0A851GDK4"/>
<reference evidence="1 2" key="1">
    <citation type="submission" date="2020-07" db="EMBL/GenBank/DDBJ databases">
        <title>Roseicoccus Jingziensis gen. nov., sp. nov., isolated from coastal seawater.</title>
        <authorList>
            <person name="Feng X."/>
        </authorList>
    </citation>
    <scope>NUCLEOTIDE SEQUENCE [LARGE SCALE GENOMIC DNA]</scope>
    <source>
        <strain evidence="1 2">N1E253</strain>
    </source>
</reference>
<organism evidence="1 2">
    <name type="scientific">Oceaniferula marina</name>
    <dbReference type="NCBI Taxonomy" id="2748318"/>
    <lineage>
        <taxon>Bacteria</taxon>
        <taxon>Pseudomonadati</taxon>
        <taxon>Verrucomicrobiota</taxon>
        <taxon>Verrucomicrobiia</taxon>
        <taxon>Verrucomicrobiales</taxon>
        <taxon>Verrucomicrobiaceae</taxon>
        <taxon>Oceaniferula</taxon>
    </lineage>
</organism>